<dbReference type="EMBL" id="UINC01117528">
    <property type="protein sequence ID" value="SVC90008.1"/>
    <property type="molecule type" value="Genomic_DNA"/>
</dbReference>
<dbReference type="CDD" id="cd06439">
    <property type="entry name" value="CESA_like_1"/>
    <property type="match status" value="1"/>
</dbReference>
<dbReference type="InterPro" id="IPR001173">
    <property type="entry name" value="Glyco_trans_2-like"/>
</dbReference>
<evidence type="ECO:0000313" key="5">
    <source>
        <dbReference type="EMBL" id="SVC90008.1"/>
    </source>
</evidence>
<keyword evidence="3" id="KW-0472">Membrane</keyword>
<protein>
    <recommendedName>
        <fullName evidence="4">Glycosyltransferase 2-like domain-containing protein</fullName>
    </recommendedName>
</protein>
<proteinExistence type="predicted"/>
<dbReference type="Pfam" id="PF00535">
    <property type="entry name" value="Glycos_transf_2"/>
    <property type="match status" value="1"/>
</dbReference>
<dbReference type="GO" id="GO:0016757">
    <property type="term" value="F:glycosyltransferase activity"/>
    <property type="evidence" value="ECO:0007669"/>
    <property type="project" value="UniProtKB-KW"/>
</dbReference>
<evidence type="ECO:0000256" key="1">
    <source>
        <dbReference type="ARBA" id="ARBA00022676"/>
    </source>
</evidence>
<reference evidence="5" key="1">
    <citation type="submission" date="2018-05" db="EMBL/GenBank/DDBJ databases">
        <authorList>
            <person name="Lanie J.A."/>
            <person name="Ng W.-L."/>
            <person name="Kazmierczak K.M."/>
            <person name="Andrzejewski T.M."/>
            <person name="Davidsen T.M."/>
            <person name="Wayne K.J."/>
            <person name="Tettelin H."/>
            <person name="Glass J.I."/>
            <person name="Rusch D."/>
            <person name="Podicherti R."/>
            <person name="Tsui H.-C.T."/>
            <person name="Winkler M.E."/>
        </authorList>
    </citation>
    <scope>NUCLEOTIDE SEQUENCE</scope>
</reference>
<evidence type="ECO:0000256" key="2">
    <source>
        <dbReference type="ARBA" id="ARBA00022679"/>
    </source>
</evidence>
<keyword evidence="3" id="KW-0812">Transmembrane</keyword>
<dbReference type="Gene3D" id="3.90.550.10">
    <property type="entry name" value="Spore Coat Polysaccharide Biosynthesis Protein SpsA, Chain A"/>
    <property type="match status" value="1"/>
</dbReference>
<gene>
    <name evidence="5" type="ORF">METZ01_LOCUS342862</name>
</gene>
<dbReference type="AlphaFoldDB" id="A0A382QYT5"/>
<keyword evidence="1" id="KW-0328">Glycosyltransferase</keyword>
<accession>A0A382QYT5</accession>
<evidence type="ECO:0000259" key="4">
    <source>
        <dbReference type="Pfam" id="PF00535"/>
    </source>
</evidence>
<sequence>MSFILAHIFLICFFLIILYVYFGYPVLLWLLTRRSQDVDLFTGDAKPSISLIITAHNEIEVIERKIQNTLALTYPKESFEIIVASDGSDDGMDEAVTRYADMGVRLHRLPKRSGKTPALMGAVAEACGEIFVFSDANAMYEPDALTHLIAPFRDEQVGCVCGKLRYVNPSDTSISDGERMYWDYENRMKEWESRFNSLIGVNGSIYALRRSAYTPLDPDLSDDYGFPLAAYAAGYRVVYQPLAVSREEAPA</sequence>
<feature type="non-terminal residue" evidence="5">
    <location>
        <position position="251"/>
    </location>
</feature>
<feature type="transmembrane region" description="Helical" evidence="3">
    <location>
        <begin position="6"/>
        <end position="31"/>
    </location>
</feature>
<keyword evidence="3" id="KW-1133">Transmembrane helix</keyword>
<dbReference type="InterPro" id="IPR029044">
    <property type="entry name" value="Nucleotide-diphossugar_trans"/>
</dbReference>
<organism evidence="5">
    <name type="scientific">marine metagenome</name>
    <dbReference type="NCBI Taxonomy" id="408172"/>
    <lineage>
        <taxon>unclassified sequences</taxon>
        <taxon>metagenomes</taxon>
        <taxon>ecological metagenomes</taxon>
    </lineage>
</organism>
<dbReference type="PANTHER" id="PTHR43630">
    <property type="entry name" value="POLY-BETA-1,6-N-ACETYL-D-GLUCOSAMINE SYNTHASE"/>
    <property type="match status" value="1"/>
</dbReference>
<feature type="domain" description="Glycosyltransferase 2-like" evidence="4">
    <location>
        <begin position="50"/>
        <end position="213"/>
    </location>
</feature>
<keyword evidence="2" id="KW-0808">Transferase</keyword>
<dbReference type="PANTHER" id="PTHR43630:SF1">
    <property type="entry name" value="POLY-BETA-1,6-N-ACETYL-D-GLUCOSAMINE SYNTHASE"/>
    <property type="match status" value="1"/>
</dbReference>
<dbReference type="SUPFAM" id="SSF53448">
    <property type="entry name" value="Nucleotide-diphospho-sugar transferases"/>
    <property type="match status" value="1"/>
</dbReference>
<name>A0A382QYT5_9ZZZZ</name>
<evidence type="ECO:0000256" key="3">
    <source>
        <dbReference type="SAM" id="Phobius"/>
    </source>
</evidence>